<dbReference type="Proteomes" id="UP000663852">
    <property type="component" value="Unassembled WGS sequence"/>
</dbReference>
<dbReference type="Proteomes" id="UP000663828">
    <property type="component" value="Unassembled WGS sequence"/>
</dbReference>
<dbReference type="SUPFAM" id="SSF53474">
    <property type="entry name" value="alpha/beta-Hydrolases"/>
    <property type="match status" value="1"/>
</dbReference>
<proteinExistence type="predicted"/>
<reference evidence="3" key="1">
    <citation type="submission" date="2021-02" db="EMBL/GenBank/DDBJ databases">
        <authorList>
            <person name="Nowell W R."/>
        </authorList>
    </citation>
    <scope>NUCLEOTIDE SEQUENCE</scope>
</reference>
<evidence type="ECO:0000313" key="3">
    <source>
        <dbReference type="EMBL" id="CAF1503425.1"/>
    </source>
</evidence>
<keyword evidence="4" id="KW-1185">Reference proteome</keyword>
<dbReference type="Gene3D" id="3.40.50.1820">
    <property type="entry name" value="alpha/beta hydrolase"/>
    <property type="match status" value="1"/>
</dbReference>
<gene>
    <name evidence="2" type="ORF">EDS130_LOCUS28292</name>
    <name evidence="3" type="ORF">XAT740_LOCUS39794</name>
</gene>
<organism evidence="3 4">
    <name type="scientific">Adineta ricciae</name>
    <name type="common">Rotifer</name>
    <dbReference type="NCBI Taxonomy" id="249248"/>
    <lineage>
        <taxon>Eukaryota</taxon>
        <taxon>Metazoa</taxon>
        <taxon>Spiralia</taxon>
        <taxon>Gnathifera</taxon>
        <taxon>Rotifera</taxon>
        <taxon>Eurotatoria</taxon>
        <taxon>Bdelloidea</taxon>
        <taxon>Adinetida</taxon>
        <taxon>Adinetidae</taxon>
        <taxon>Adineta</taxon>
    </lineage>
</organism>
<accession>A0A815TID1</accession>
<evidence type="ECO:0000256" key="1">
    <source>
        <dbReference type="SAM" id="SignalP"/>
    </source>
</evidence>
<evidence type="ECO:0000313" key="4">
    <source>
        <dbReference type="Proteomes" id="UP000663828"/>
    </source>
</evidence>
<evidence type="ECO:0008006" key="5">
    <source>
        <dbReference type="Google" id="ProtNLM"/>
    </source>
</evidence>
<protein>
    <recommendedName>
        <fullName evidence="5">Carboxylic ester hydrolase</fullName>
    </recommendedName>
</protein>
<dbReference type="OrthoDB" id="6020543at2759"/>
<comment type="caution">
    <text evidence="3">The sequence shown here is derived from an EMBL/GenBank/DDBJ whole genome shotgun (WGS) entry which is preliminary data.</text>
</comment>
<name>A0A815TID1_ADIRI</name>
<keyword evidence="1" id="KW-0732">Signal</keyword>
<dbReference type="AlphaFoldDB" id="A0A815TID1"/>
<feature type="signal peptide" evidence="1">
    <location>
        <begin position="1"/>
        <end position="17"/>
    </location>
</feature>
<evidence type="ECO:0000313" key="2">
    <source>
        <dbReference type="EMBL" id="CAF1256803.1"/>
    </source>
</evidence>
<dbReference type="EMBL" id="CAJNOR010004452">
    <property type="protein sequence ID" value="CAF1503425.1"/>
    <property type="molecule type" value="Genomic_DNA"/>
</dbReference>
<sequence length="219" mass="23603">MWTIFFTIILFGSRIEGVPRTDVTVSGLSSGAAMTAQLHLVYSSTISGSGILAGPPYYCARGNSKNVDECLYGPEKSIPVEELISQLQSYASAGTADPTSNIKNDPVYIFTGKYDPVVFPDVVKLNAKVFLSFGANIKPNYEMHATHGYATENFGGSCEIPDLKYFINNCSFNLAYDVLNHIFGGNLTKPGQSVPLTGQFITFDQPALMSPESGGVSKD</sequence>
<dbReference type="EMBL" id="CAJNOJ010000183">
    <property type="protein sequence ID" value="CAF1256803.1"/>
    <property type="molecule type" value="Genomic_DNA"/>
</dbReference>
<feature type="chain" id="PRO_5035687724" description="Carboxylic ester hydrolase" evidence="1">
    <location>
        <begin position="18"/>
        <end position="219"/>
    </location>
</feature>
<dbReference type="InterPro" id="IPR029058">
    <property type="entry name" value="AB_hydrolase_fold"/>
</dbReference>